<evidence type="ECO:0000256" key="3">
    <source>
        <dbReference type="ARBA" id="ARBA00008704"/>
    </source>
</evidence>
<dbReference type="InterPro" id="IPR013083">
    <property type="entry name" value="Znf_RING/FYVE/PHD"/>
</dbReference>
<feature type="domain" description="Pex N-terminal" evidence="18">
    <location>
        <begin position="25"/>
        <end position="270"/>
    </location>
</feature>
<evidence type="ECO:0000256" key="7">
    <source>
        <dbReference type="ARBA" id="ARBA00022723"/>
    </source>
</evidence>
<evidence type="ECO:0000256" key="11">
    <source>
        <dbReference type="ARBA" id="ARBA00022989"/>
    </source>
</evidence>
<dbReference type="GO" id="GO:0006513">
    <property type="term" value="P:protein monoubiquitination"/>
    <property type="evidence" value="ECO:0007669"/>
    <property type="project" value="TreeGrafter"/>
</dbReference>
<proteinExistence type="inferred from homology"/>
<dbReference type="SUPFAM" id="SSF57850">
    <property type="entry name" value="RING/U-box"/>
    <property type="match status" value="1"/>
</dbReference>
<feature type="compositionally biased region" description="Basic and acidic residues" evidence="16">
    <location>
        <begin position="304"/>
        <end position="325"/>
    </location>
</feature>
<accession>A0AAV9HBP2</accession>
<comment type="subunit">
    <text evidence="15">Component of the PEX2-PEX10-PEX12 retrotranslocation channel, composed of PEX2, PEX10 and PEX12.</text>
</comment>
<feature type="region of interest" description="Disordered" evidence="16">
    <location>
        <begin position="289"/>
        <end position="329"/>
    </location>
</feature>
<evidence type="ECO:0000256" key="6">
    <source>
        <dbReference type="ARBA" id="ARBA00022692"/>
    </source>
</evidence>
<gene>
    <name evidence="19" type="ORF">QBC42DRAFT_276609</name>
</gene>
<evidence type="ECO:0000256" key="10">
    <source>
        <dbReference type="ARBA" id="ARBA00022927"/>
    </source>
</evidence>
<dbReference type="PANTHER" id="PTHR12888:SF0">
    <property type="entry name" value="PEROXISOME ASSEMBLY PROTEIN 12"/>
    <property type="match status" value="1"/>
</dbReference>
<evidence type="ECO:0000256" key="2">
    <source>
        <dbReference type="ARBA" id="ARBA00004906"/>
    </source>
</evidence>
<evidence type="ECO:0000256" key="5">
    <source>
        <dbReference type="ARBA" id="ARBA00022448"/>
    </source>
</evidence>
<sequence length="442" mass="49728">MEFVTALRGSFDPAKPSLFELLSEQQLSSLLPPTIRYLLTLLTHRYPRYLLRALNSFDELYALLSLVIERHYLITRGGSFTEHFYGLKREKSLAAEIPRASASAPGVVRSTLALTHRSDIYKNLLVLVGIPYLKRKLDEAHEVDAPRALLGASYNQLPPNPTFRQKLAHYWRVYFLRRIYPYVNFGYYLSLLAFNLGYLFDNTKYHDPFLWLINTRIRRMGGADYQALEALSKSPAGQRRTILSRMLGSLSLVLPTSIFALKFLEWWYASDFAKQLTAKAAESLELPPPVVPSAASSKPKSTPQRKDEKEGAGEGQEKEEKTKEEQEAELVAAAPISATSLLPIFTVPAPADSELCPICEGEIVTPTACQTGIVYCYTCIHKWLTGTHARQEEFMKERGGTGEEEGDQEKKIKKTWESGEGRCAVTARKVLAGTEGLRRVMV</sequence>
<evidence type="ECO:0000256" key="15">
    <source>
        <dbReference type="ARBA" id="ARBA00034505"/>
    </source>
</evidence>
<evidence type="ECO:0000256" key="14">
    <source>
        <dbReference type="ARBA" id="ARBA00029692"/>
    </source>
</evidence>
<evidence type="ECO:0000313" key="19">
    <source>
        <dbReference type="EMBL" id="KAK4458479.1"/>
    </source>
</evidence>
<evidence type="ECO:0000256" key="1">
    <source>
        <dbReference type="ARBA" id="ARBA00004585"/>
    </source>
</evidence>
<reference evidence="19" key="2">
    <citation type="submission" date="2023-06" db="EMBL/GenBank/DDBJ databases">
        <authorList>
            <consortium name="Lawrence Berkeley National Laboratory"/>
            <person name="Mondo S.J."/>
            <person name="Hensen N."/>
            <person name="Bonometti L."/>
            <person name="Westerberg I."/>
            <person name="Brannstrom I.O."/>
            <person name="Guillou S."/>
            <person name="Cros-Aarteil S."/>
            <person name="Calhoun S."/>
            <person name="Haridas S."/>
            <person name="Kuo A."/>
            <person name="Pangilinan J."/>
            <person name="Riley R."/>
            <person name="Labutti K."/>
            <person name="Andreopoulos B."/>
            <person name="Lipzen A."/>
            <person name="Chen C."/>
            <person name="Yanf M."/>
            <person name="Daum C."/>
            <person name="Ng V."/>
            <person name="Clum A."/>
            <person name="Steindorff A."/>
            <person name="Ohm R."/>
            <person name="Martin F."/>
            <person name="Silar P."/>
            <person name="Natvig D."/>
            <person name="Lalanne C."/>
            <person name="Gautier V."/>
            <person name="Ament-Velasquez S.L."/>
            <person name="Kruys A."/>
            <person name="Hutchinson M.I."/>
            <person name="Powell A.J."/>
            <person name="Barry K."/>
            <person name="Miller A.N."/>
            <person name="Grigoriev I.V."/>
            <person name="Debuchy R."/>
            <person name="Gladieux P."/>
            <person name="Thoren M.H."/>
            <person name="Johannesson H."/>
        </authorList>
    </citation>
    <scope>NUCLEOTIDE SEQUENCE</scope>
    <source>
        <strain evidence="19">PSN324</strain>
    </source>
</reference>
<name>A0AAV9HBP2_9PEZI</name>
<dbReference type="GO" id="GO:0008270">
    <property type="term" value="F:zinc ion binding"/>
    <property type="evidence" value="ECO:0007669"/>
    <property type="project" value="UniProtKB-KW"/>
</dbReference>
<reference evidence="19" key="1">
    <citation type="journal article" date="2023" name="Mol. Phylogenet. Evol.">
        <title>Genome-scale phylogeny and comparative genomics of the fungal order Sordariales.</title>
        <authorList>
            <person name="Hensen N."/>
            <person name="Bonometti L."/>
            <person name="Westerberg I."/>
            <person name="Brannstrom I.O."/>
            <person name="Guillou S."/>
            <person name="Cros-Aarteil S."/>
            <person name="Calhoun S."/>
            <person name="Haridas S."/>
            <person name="Kuo A."/>
            <person name="Mondo S."/>
            <person name="Pangilinan J."/>
            <person name="Riley R."/>
            <person name="LaButti K."/>
            <person name="Andreopoulos B."/>
            <person name="Lipzen A."/>
            <person name="Chen C."/>
            <person name="Yan M."/>
            <person name="Daum C."/>
            <person name="Ng V."/>
            <person name="Clum A."/>
            <person name="Steindorff A."/>
            <person name="Ohm R.A."/>
            <person name="Martin F."/>
            <person name="Silar P."/>
            <person name="Natvig D.O."/>
            <person name="Lalanne C."/>
            <person name="Gautier V."/>
            <person name="Ament-Velasquez S.L."/>
            <person name="Kruys A."/>
            <person name="Hutchinson M.I."/>
            <person name="Powell A.J."/>
            <person name="Barry K."/>
            <person name="Miller A.N."/>
            <person name="Grigoriev I.V."/>
            <person name="Debuchy R."/>
            <person name="Gladieux P."/>
            <person name="Hiltunen Thoren M."/>
            <person name="Johannesson H."/>
        </authorList>
    </citation>
    <scope>NUCLEOTIDE SEQUENCE</scope>
    <source>
        <strain evidence="19">PSN324</strain>
    </source>
</reference>
<dbReference type="GO" id="GO:0005778">
    <property type="term" value="C:peroxisomal membrane"/>
    <property type="evidence" value="ECO:0007669"/>
    <property type="project" value="UniProtKB-SubCell"/>
</dbReference>
<keyword evidence="13" id="KW-0576">Peroxisome</keyword>
<evidence type="ECO:0000256" key="9">
    <source>
        <dbReference type="ARBA" id="ARBA00022833"/>
    </source>
</evidence>
<evidence type="ECO:0000313" key="20">
    <source>
        <dbReference type="Proteomes" id="UP001321749"/>
    </source>
</evidence>
<keyword evidence="10" id="KW-0653">Protein transport</keyword>
<keyword evidence="5" id="KW-0813">Transport</keyword>
<keyword evidence="20" id="KW-1185">Reference proteome</keyword>
<comment type="subcellular location">
    <subcellularLocation>
        <location evidence="1">Peroxisome membrane</location>
        <topology evidence="1">Multi-pass membrane protein</topology>
    </subcellularLocation>
</comment>
<dbReference type="Pfam" id="PF04757">
    <property type="entry name" value="Pex2_Pex12"/>
    <property type="match status" value="1"/>
</dbReference>
<dbReference type="AlphaFoldDB" id="A0AAV9HBP2"/>
<evidence type="ECO:0000256" key="8">
    <source>
        <dbReference type="ARBA" id="ARBA00022771"/>
    </source>
</evidence>
<dbReference type="EMBL" id="MU865067">
    <property type="protein sequence ID" value="KAK4458479.1"/>
    <property type="molecule type" value="Genomic_DNA"/>
</dbReference>
<comment type="pathway">
    <text evidence="2">Protein modification; protein ubiquitination.</text>
</comment>
<comment type="caution">
    <text evidence="19">The sequence shown here is derived from an EMBL/GenBank/DDBJ whole genome shotgun (WGS) entry which is preliminary data.</text>
</comment>
<evidence type="ECO:0000259" key="18">
    <source>
        <dbReference type="Pfam" id="PF04757"/>
    </source>
</evidence>
<feature type="transmembrane region" description="Helical" evidence="17">
    <location>
        <begin position="242"/>
        <end position="264"/>
    </location>
</feature>
<dbReference type="Gene3D" id="3.30.40.10">
    <property type="entry name" value="Zinc/RING finger domain, C3HC4 (zinc finger)"/>
    <property type="match status" value="1"/>
</dbReference>
<feature type="compositionally biased region" description="Low complexity" evidence="16">
    <location>
        <begin position="292"/>
        <end position="301"/>
    </location>
</feature>
<keyword evidence="11 17" id="KW-1133">Transmembrane helix</keyword>
<evidence type="ECO:0000256" key="16">
    <source>
        <dbReference type="SAM" id="MobiDB-lite"/>
    </source>
</evidence>
<evidence type="ECO:0000256" key="13">
    <source>
        <dbReference type="ARBA" id="ARBA00023140"/>
    </source>
</evidence>
<dbReference type="GO" id="GO:1990429">
    <property type="term" value="C:peroxisomal importomer complex"/>
    <property type="evidence" value="ECO:0007669"/>
    <property type="project" value="TreeGrafter"/>
</dbReference>
<evidence type="ECO:0000256" key="12">
    <source>
        <dbReference type="ARBA" id="ARBA00023136"/>
    </source>
</evidence>
<protein>
    <recommendedName>
        <fullName evidence="4">Peroxisome assembly protein 12</fullName>
    </recommendedName>
    <alternativeName>
        <fullName evidence="14">Peroxin-12</fullName>
    </alternativeName>
</protein>
<dbReference type="GO" id="GO:0004842">
    <property type="term" value="F:ubiquitin-protein transferase activity"/>
    <property type="evidence" value="ECO:0007669"/>
    <property type="project" value="TreeGrafter"/>
</dbReference>
<comment type="similarity">
    <text evidence="3">Belongs to the pex2/pex10/pex12 family.</text>
</comment>
<organism evidence="19 20">
    <name type="scientific">Cladorrhinum samala</name>
    <dbReference type="NCBI Taxonomy" id="585594"/>
    <lineage>
        <taxon>Eukaryota</taxon>
        <taxon>Fungi</taxon>
        <taxon>Dikarya</taxon>
        <taxon>Ascomycota</taxon>
        <taxon>Pezizomycotina</taxon>
        <taxon>Sordariomycetes</taxon>
        <taxon>Sordariomycetidae</taxon>
        <taxon>Sordariales</taxon>
        <taxon>Podosporaceae</taxon>
        <taxon>Cladorrhinum</taxon>
    </lineage>
</organism>
<dbReference type="GO" id="GO:0016562">
    <property type="term" value="P:protein import into peroxisome matrix, receptor recycling"/>
    <property type="evidence" value="ECO:0007669"/>
    <property type="project" value="UniProtKB-ARBA"/>
</dbReference>
<keyword evidence="9" id="KW-0862">Zinc</keyword>
<dbReference type="InterPro" id="IPR006845">
    <property type="entry name" value="Pex_N"/>
</dbReference>
<evidence type="ECO:0000256" key="4">
    <source>
        <dbReference type="ARBA" id="ARBA00018980"/>
    </source>
</evidence>
<keyword evidence="7" id="KW-0479">Metal-binding</keyword>
<feature type="transmembrane region" description="Helical" evidence="17">
    <location>
        <begin position="179"/>
        <end position="200"/>
    </location>
</feature>
<evidence type="ECO:0000256" key="17">
    <source>
        <dbReference type="SAM" id="Phobius"/>
    </source>
</evidence>
<dbReference type="Proteomes" id="UP001321749">
    <property type="component" value="Unassembled WGS sequence"/>
</dbReference>
<dbReference type="PANTHER" id="PTHR12888">
    <property type="entry name" value="PEROXISOME ASSEMBLY PROTEIN 12 PEROXIN-12"/>
    <property type="match status" value="1"/>
</dbReference>
<keyword evidence="12 17" id="KW-0472">Membrane</keyword>
<keyword evidence="8" id="KW-0863">Zinc-finger</keyword>
<keyword evidence="6 17" id="KW-0812">Transmembrane</keyword>
<dbReference type="InterPro" id="IPR017375">
    <property type="entry name" value="PEX12"/>
</dbReference>